<name>A0ACB9W6A3_CHAAC</name>
<proteinExistence type="predicted"/>
<dbReference type="EMBL" id="CM043802">
    <property type="protein sequence ID" value="KAI4808349.1"/>
    <property type="molecule type" value="Genomic_DNA"/>
</dbReference>
<comment type="caution">
    <text evidence="1">The sequence shown here is derived from an EMBL/GenBank/DDBJ whole genome shotgun (WGS) entry which is preliminary data.</text>
</comment>
<evidence type="ECO:0000313" key="1">
    <source>
        <dbReference type="EMBL" id="KAI4808349.1"/>
    </source>
</evidence>
<accession>A0ACB9W6A3</accession>
<dbReference type="Proteomes" id="UP001057452">
    <property type="component" value="Chromosome 18"/>
</dbReference>
<sequence>MRIPAVMVWLPDMVLFNNDHGHAADSLFETVDVRSKSQCSNDGVFGVALHVRVQAYYNGRVTWTPPALYCSSCGVKVTYFPFDWQNCTMQFRSYTYDFTEIDVQYALDSNGKEIREIQLDEAYTEGGEWQIIHRPCRRNMNDDDYEDMTFYLILERKPLYYVFNIILPCILITIIAIFNFYLPPDA</sequence>
<protein>
    <submittedName>
        <fullName evidence="1">Uncharacterized protein</fullName>
    </submittedName>
</protein>
<gene>
    <name evidence="1" type="ORF">KUCAC02_000413</name>
</gene>
<reference evidence="1" key="1">
    <citation type="submission" date="2022-05" db="EMBL/GenBank/DDBJ databases">
        <title>Chromosome-level genome of Chaenocephalus aceratus.</title>
        <authorList>
            <person name="Park H."/>
        </authorList>
    </citation>
    <scope>NUCLEOTIDE SEQUENCE</scope>
    <source>
        <strain evidence="1">KU_202001</strain>
    </source>
</reference>
<evidence type="ECO:0000313" key="2">
    <source>
        <dbReference type="Proteomes" id="UP001057452"/>
    </source>
</evidence>
<feature type="non-terminal residue" evidence="1">
    <location>
        <position position="186"/>
    </location>
</feature>
<organism evidence="1 2">
    <name type="scientific">Chaenocephalus aceratus</name>
    <name type="common">Blackfin icefish</name>
    <name type="synonym">Chaenichthys aceratus</name>
    <dbReference type="NCBI Taxonomy" id="36190"/>
    <lineage>
        <taxon>Eukaryota</taxon>
        <taxon>Metazoa</taxon>
        <taxon>Chordata</taxon>
        <taxon>Craniata</taxon>
        <taxon>Vertebrata</taxon>
        <taxon>Euteleostomi</taxon>
        <taxon>Actinopterygii</taxon>
        <taxon>Neopterygii</taxon>
        <taxon>Teleostei</taxon>
        <taxon>Neoteleostei</taxon>
        <taxon>Acanthomorphata</taxon>
        <taxon>Eupercaria</taxon>
        <taxon>Perciformes</taxon>
        <taxon>Notothenioidei</taxon>
        <taxon>Channichthyidae</taxon>
        <taxon>Chaenocephalus</taxon>
    </lineage>
</organism>
<keyword evidence="2" id="KW-1185">Reference proteome</keyword>